<dbReference type="OrthoDB" id="2107880at2759"/>
<dbReference type="RefSeq" id="XP_022583724.1">
    <property type="nucleotide sequence ID" value="XM_022724628.1"/>
</dbReference>
<protein>
    <recommendedName>
        <fullName evidence="3">Ubiquinol-cytochrome-c reductase complex assembly factor 2</fullName>
    </recommendedName>
</protein>
<keyword evidence="2" id="KW-1185">Reference proteome</keyword>
<dbReference type="GO" id="GO:0043022">
    <property type="term" value="F:ribosome binding"/>
    <property type="evidence" value="ECO:0007669"/>
    <property type="project" value="InterPro"/>
</dbReference>
<dbReference type="GeneID" id="34611093"/>
<dbReference type="VEuPathDB" id="FungiDB:ASPZODRAFT_140142"/>
<dbReference type="GO" id="GO:0034551">
    <property type="term" value="P:mitochondrial respiratory chain complex III assembly"/>
    <property type="evidence" value="ECO:0007669"/>
    <property type="project" value="TreeGrafter"/>
</dbReference>
<evidence type="ECO:0008006" key="3">
    <source>
        <dbReference type="Google" id="ProtNLM"/>
    </source>
</evidence>
<dbReference type="EMBL" id="KV878338">
    <property type="protein sequence ID" value="OJJ49214.1"/>
    <property type="molecule type" value="Genomic_DNA"/>
</dbReference>
<dbReference type="Pfam" id="PF20180">
    <property type="entry name" value="UQCC2_CBP6"/>
    <property type="match status" value="1"/>
</dbReference>
<proteinExistence type="predicted"/>
<dbReference type="PANTHER" id="PTHR28250">
    <property type="entry name" value="CYTOCHROME B PRE-MRNA-PROCESSING PROTEIN 6"/>
    <property type="match status" value="1"/>
</dbReference>
<dbReference type="GO" id="GO:0061671">
    <property type="term" value="C:Cbp3p-Cbp6 complex"/>
    <property type="evidence" value="ECO:0007669"/>
    <property type="project" value="InterPro"/>
</dbReference>
<organism evidence="1 2">
    <name type="scientific">Penicilliopsis zonata CBS 506.65</name>
    <dbReference type="NCBI Taxonomy" id="1073090"/>
    <lineage>
        <taxon>Eukaryota</taxon>
        <taxon>Fungi</taxon>
        <taxon>Dikarya</taxon>
        <taxon>Ascomycota</taxon>
        <taxon>Pezizomycotina</taxon>
        <taxon>Eurotiomycetes</taxon>
        <taxon>Eurotiomycetidae</taxon>
        <taxon>Eurotiales</taxon>
        <taxon>Aspergillaceae</taxon>
        <taxon>Penicilliopsis</taxon>
    </lineage>
</organism>
<accession>A0A1L9SQ71</accession>
<dbReference type="Proteomes" id="UP000184188">
    <property type="component" value="Unassembled WGS sequence"/>
</dbReference>
<dbReference type="AlphaFoldDB" id="A0A1L9SQ71"/>
<gene>
    <name evidence="1" type="ORF">ASPZODRAFT_140142</name>
</gene>
<sequence length="121" mass="13911">MAKPSTSVQARLTHLLKHWPRDTVRPEAVSVQTYLQQRLAQIPQDPSTSSTKKAISPASLNALSSLLEDRYTRRYPLPQKLRYPASNPSHYDDLVREFEEAPNRDFWKRLGKAVSGLIRLR</sequence>
<dbReference type="InterPro" id="IPR037653">
    <property type="entry name" value="Cbp6"/>
</dbReference>
<name>A0A1L9SQ71_9EURO</name>
<reference evidence="2" key="1">
    <citation type="journal article" date="2017" name="Genome Biol.">
        <title>Comparative genomics reveals high biological diversity and specific adaptations in the industrially and medically important fungal genus Aspergillus.</title>
        <authorList>
            <person name="de Vries R.P."/>
            <person name="Riley R."/>
            <person name="Wiebenga A."/>
            <person name="Aguilar-Osorio G."/>
            <person name="Amillis S."/>
            <person name="Uchima C.A."/>
            <person name="Anderluh G."/>
            <person name="Asadollahi M."/>
            <person name="Askin M."/>
            <person name="Barry K."/>
            <person name="Battaglia E."/>
            <person name="Bayram O."/>
            <person name="Benocci T."/>
            <person name="Braus-Stromeyer S.A."/>
            <person name="Caldana C."/>
            <person name="Canovas D."/>
            <person name="Cerqueira G.C."/>
            <person name="Chen F."/>
            <person name="Chen W."/>
            <person name="Choi C."/>
            <person name="Clum A."/>
            <person name="Dos Santos R.A."/>
            <person name="Damasio A.R."/>
            <person name="Diallinas G."/>
            <person name="Emri T."/>
            <person name="Fekete E."/>
            <person name="Flipphi M."/>
            <person name="Freyberg S."/>
            <person name="Gallo A."/>
            <person name="Gournas C."/>
            <person name="Habgood R."/>
            <person name="Hainaut M."/>
            <person name="Harispe M.L."/>
            <person name="Henrissat B."/>
            <person name="Hilden K.S."/>
            <person name="Hope R."/>
            <person name="Hossain A."/>
            <person name="Karabika E."/>
            <person name="Karaffa L."/>
            <person name="Karanyi Z."/>
            <person name="Krasevec N."/>
            <person name="Kuo A."/>
            <person name="Kusch H."/>
            <person name="LaButti K."/>
            <person name="Lagendijk E.L."/>
            <person name="Lapidus A."/>
            <person name="Levasseur A."/>
            <person name="Lindquist E."/>
            <person name="Lipzen A."/>
            <person name="Logrieco A.F."/>
            <person name="MacCabe A."/>
            <person name="Maekelae M.R."/>
            <person name="Malavazi I."/>
            <person name="Melin P."/>
            <person name="Meyer V."/>
            <person name="Mielnichuk N."/>
            <person name="Miskei M."/>
            <person name="Molnar A.P."/>
            <person name="Mule G."/>
            <person name="Ngan C.Y."/>
            <person name="Orejas M."/>
            <person name="Orosz E."/>
            <person name="Ouedraogo J.P."/>
            <person name="Overkamp K.M."/>
            <person name="Park H.-S."/>
            <person name="Perrone G."/>
            <person name="Piumi F."/>
            <person name="Punt P.J."/>
            <person name="Ram A.F."/>
            <person name="Ramon A."/>
            <person name="Rauscher S."/>
            <person name="Record E."/>
            <person name="Riano-Pachon D.M."/>
            <person name="Robert V."/>
            <person name="Roehrig J."/>
            <person name="Ruller R."/>
            <person name="Salamov A."/>
            <person name="Salih N.S."/>
            <person name="Samson R.A."/>
            <person name="Sandor E."/>
            <person name="Sanguinetti M."/>
            <person name="Schuetze T."/>
            <person name="Sepcic K."/>
            <person name="Shelest E."/>
            <person name="Sherlock G."/>
            <person name="Sophianopoulou V."/>
            <person name="Squina F.M."/>
            <person name="Sun H."/>
            <person name="Susca A."/>
            <person name="Todd R.B."/>
            <person name="Tsang A."/>
            <person name="Unkles S.E."/>
            <person name="van de Wiele N."/>
            <person name="van Rossen-Uffink D."/>
            <person name="Oliveira J.V."/>
            <person name="Vesth T.C."/>
            <person name="Visser J."/>
            <person name="Yu J.-H."/>
            <person name="Zhou M."/>
            <person name="Andersen M.R."/>
            <person name="Archer D.B."/>
            <person name="Baker S.E."/>
            <person name="Benoit I."/>
            <person name="Brakhage A.A."/>
            <person name="Braus G.H."/>
            <person name="Fischer R."/>
            <person name="Frisvad J.C."/>
            <person name="Goldman G.H."/>
            <person name="Houbraken J."/>
            <person name="Oakley B."/>
            <person name="Pocsi I."/>
            <person name="Scazzocchio C."/>
            <person name="Seiboth B."/>
            <person name="vanKuyk P.A."/>
            <person name="Wortman J."/>
            <person name="Dyer P.S."/>
            <person name="Grigoriev I.V."/>
        </authorList>
    </citation>
    <scope>NUCLEOTIDE SEQUENCE [LARGE SCALE GENOMIC DNA]</scope>
    <source>
        <strain evidence="2">CBS 506.65</strain>
    </source>
</reference>
<dbReference type="PANTHER" id="PTHR28250:SF1">
    <property type="entry name" value="CYTOCHROME B PRE-MRNA-PROCESSING PROTEIN 6"/>
    <property type="match status" value="1"/>
</dbReference>
<evidence type="ECO:0000313" key="1">
    <source>
        <dbReference type="EMBL" id="OJJ49214.1"/>
    </source>
</evidence>
<evidence type="ECO:0000313" key="2">
    <source>
        <dbReference type="Proteomes" id="UP000184188"/>
    </source>
</evidence>